<evidence type="ECO:0000256" key="1">
    <source>
        <dbReference type="SAM" id="Phobius"/>
    </source>
</evidence>
<reference evidence="2" key="2">
    <citation type="journal article" date="2015" name="Data Brief">
        <title>Shoot transcriptome of the giant reed, Arundo donax.</title>
        <authorList>
            <person name="Barrero R.A."/>
            <person name="Guerrero F.D."/>
            <person name="Moolhuijzen P."/>
            <person name="Goolsby J.A."/>
            <person name="Tidwell J."/>
            <person name="Bellgard S.E."/>
            <person name="Bellgard M.I."/>
        </authorList>
    </citation>
    <scope>NUCLEOTIDE SEQUENCE</scope>
    <source>
        <tissue evidence="2">Shoot tissue taken approximately 20 cm above the soil surface</tissue>
    </source>
</reference>
<keyword evidence="1" id="KW-0812">Transmembrane</keyword>
<keyword evidence="1" id="KW-0472">Membrane</keyword>
<name>A0A0A9A4S7_ARUDO</name>
<proteinExistence type="predicted"/>
<accession>A0A0A9A4S7</accession>
<dbReference type="AlphaFoldDB" id="A0A0A9A4S7"/>
<organism evidence="2">
    <name type="scientific">Arundo donax</name>
    <name type="common">Giant reed</name>
    <name type="synonym">Donax arundinaceus</name>
    <dbReference type="NCBI Taxonomy" id="35708"/>
    <lineage>
        <taxon>Eukaryota</taxon>
        <taxon>Viridiplantae</taxon>
        <taxon>Streptophyta</taxon>
        <taxon>Embryophyta</taxon>
        <taxon>Tracheophyta</taxon>
        <taxon>Spermatophyta</taxon>
        <taxon>Magnoliopsida</taxon>
        <taxon>Liliopsida</taxon>
        <taxon>Poales</taxon>
        <taxon>Poaceae</taxon>
        <taxon>PACMAD clade</taxon>
        <taxon>Arundinoideae</taxon>
        <taxon>Arundineae</taxon>
        <taxon>Arundo</taxon>
    </lineage>
</organism>
<evidence type="ECO:0000313" key="2">
    <source>
        <dbReference type="EMBL" id="JAD46644.1"/>
    </source>
</evidence>
<keyword evidence="1" id="KW-1133">Transmembrane helix</keyword>
<reference evidence="2" key="1">
    <citation type="submission" date="2014-09" db="EMBL/GenBank/DDBJ databases">
        <authorList>
            <person name="Magalhaes I.L.F."/>
            <person name="Oliveira U."/>
            <person name="Santos F.R."/>
            <person name="Vidigal T.H.D.A."/>
            <person name="Brescovit A.D."/>
            <person name="Santos A.J."/>
        </authorList>
    </citation>
    <scope>NUCLEOTIDE SEQUENCE</scope>
    <source>
        <tissue evidence="2">Shoot tissue taken approximately 20 cm above the soil surface</tissue>
    </source>
</reference>
<protein>
    <submittedName>
        <fullName evidence="2">Uncharacterized protein</fullName>
    </submittedName>
</protein>
<feature type="transmembrane region" description="Helical" evidence="1">
    <location>
        <begin position="12"/>
        <end position="34"/>
    </location>
</feature>
<dbReference type="EMBL" id="GBRH01251251">
    <property type="protein sequence ID" value="JAD46644.1"/>
    <property type="molecule type" value="Transcribed_RNA"/>
</dbReference>
<sequence length="51" mass="5870">MEYGETSRCIVNRIFLIVLNILLHGVVVFPYNMYCSLQCFSICLFEECTSG</sequence>